<evidence type="ECO:0000259" key="1">
    <source>
        <dbReference type="Pfam" id="PF02602"/>
    </source>
</evidence>
<organism evidence="2 3">
    <name type="scientific">Paludibaculum fermentans</name>
    <dbReference type="NCBI Taxonomy" id="1473598"/>
    <lineage>
        <taxon>Bacteria</taxon>
        <taxon>Pseudomonadati</taxon>
        <taxon>Acidobacteriota</taxon>
        <taxon>Terriglobia</taxon>
        <taxon>Bryobacterales</taxon>
        <taxon>Bryobacteraceae</taxon>
        <taxon>Paludibaculum</taxon>
    </lineage>
</organism>
<dbReference type="GO" id="GO:0006780">
    <property type="term" value="P:uroporphyrinogen III biosynthetic process"/>
    <property type="evidence" value="ECO:0007669"/>
    <property type="project" value="InterPro"/>
</dbReference>
<dbReference type="InterPro" id="IPR003754">
    <property type="entry name" value="4pyrrol_synth_uPrphyn_synth"/>
</dbReference>
<protein>
    <submittedName>
        <fullName evidence="2">Uroporphyrinogen-III synthase</fullName>
    </submittedName>
</protein>
<sequence>MEELLRRQGFEPFVAPSVREVGLEANPTAVVFGESLIRNEFEAVICLTGVGVRQLFTLLKSRFDETELLGALKRTTTIARGPKPSAALRELGVQPTAIAPDPATYREVLAILASRLERRVAVQEYGRPDQRLLGGLAELGCQVTQVPVYQWALPEDIKPLQEAARRIAAGDAEAVLFTSSVQLDHLQQIAAELGVDVLAGLAKLKIASIGPTMTEALRAAGLEPAVEPSTSKLGFLIHEFTAFMKKA</sequence>
<dbReference type="InterPro" id="IPR036108">
    <property type="entry name" value="4pyrrol_syn_uPrphyn_synt_sf"/>
</dbReference>
<evidence type="ECO:0000313" key="2">
    <source>
        <dbReference type="EMBL" id="QOY92045.1"/>
    </source>
</evidence>
<dbReference type="PANTHER" id="PTHR40082">
    <property type="entry name" value="BLR5956 PROTEIN"/>
    <property type="match status" value="1"/>
</dbReference>
<reference evidence="2 3" key="1">
    <citation type="submission" date="2020-10" db="EMBL/GenBank/DDBJ databases">
        <title>Complete genome sequence of Paludibaculum fermentans P105T, a facultatively anaerobic acidobacterium capable of dissimilatory Fe(III) reduction.</title>
        <authorList>
            <person name="Dedysh S.N."/>
            <person name="Beletsky A.V."/>
            <person name="Kulichevskaya I.S."/>
            <person name="Mardanov A.V."/>
            <person name="Ravin N.V."/>
        </authorList>
    </citation>
    <scope>NUCLEOTIDE SEQUENCE [LARGE SCALE GENOMIC DNA]</scope>
    <source>
        <strain evidence="2 3">P105</strain>
    </source>
</reference>
<dbReference type="CDD" id="cd06578">
    <property type="entry name" value="HemD"/>
    <property type="match status" value="1"/>
</dbReference>
<gene>
    <name evidence="2" type="ORF">IRI77_17815</name>
</gene>
<evidence type="ECO:0000313" key="3">
    <source>
        <dbReference type="Proteomes" id="UP000593892"/>
    </source>
</evidence>
<dbReference type="KEGG" id="pfer:IRI77_17815"/>
<dbReference type="EMBL" id="CP063849">
    <property type="protein sequence ID" value="QOY92045.1"/>
    <property type="molecule type" value="Genomic_DNA"/>
</dbReference>
<dbReference type="AlphaFoldDB" id="A0A7S7NYC1"/>
<dbReference type="SUPFAM" id="SSF69618">
    <property type="entry name" value="HemD-like"/>
    <property type="match status" value="1"/>
</dbReference>
<proteinExistence type="predicted"/>
<dbReference type="Gene3D" id="3.40.50.10090">
    <property type="match status" value="2"/>
</dbReference>
<keyword evidence="3" id="KW-1185">Reference proteome</keyword>
<accession>A0A7S7NYC1</accession>
<dbReference type="Pfam" id="PF02602">
    <property type="entry name" value="HEM4"/>
    <property type="match status" value="1"/>
</dbReference>
<dbReference type="InterPro" id="IPR039793">
    <property type="entry name" value="UROS/Hem4"/>
</dbReference>
<dbReference type="Proteomes" id="UP000593892">
    <property type="component" value="Chromosome"/>
</dbReference>
<dbReference type="PANTHER" id="PTHR40082:SF1">
    <property type="entry name" value="BLR5956 PROTEIN"/>
    <property type="match status" value="1"/>
</dbReference>
<dbReference type="GO" id="GO:0004852">
    <property type="term" value="F:uroporphyrinogen-III synthase activity"/>
    <property type="evidence" value="ECO:0007669"/>
    <property type="project" value="InterPro"/>
</dbReference>
<name>A0A7S7NYC1_PALFE</name>
<feature type="domain" description="Tetrapyrrole biosynthesis uroporphyrinogen III synthase" evidence="1">
    <location>
        <begin position="1"/>
        <end position="234"/>
    </location>
</feature>